<dbReference type="InterPro" id="IPR036866">
    <property type="entry name" value="RibonucZ/Hydroxyglut_hydro"/>
</dbReference>
<proteinExistence type="predicted"/>
<name>A0ABP6FWQ8_9ACTN</name>
<dbReference type="PANTHER" id="PTHR42951">
    <property type="entry name" value="METALLO-BETA-LACTAMASE DOMAIN-CONTAINING"/>
    <property type="match status" value="1"/>
</dbReference>
<evidence type="ECO:0000313" key="3">
    <source>
        <dbReference type="Proteomes" id="UP001501666"/>
    </source>
</evidence>
<dbReference type="InterPro" id="IPR001279">
    <property type="entry name" value="Metallo-B-lactamas"/>
</dbReference>
<dbReference type="InterPro" id="IPR050855">
    <property type="entry name" value="NDM-1-like"/>
</dbReference>
<keyword evidence="3" id="KW-1185">Reference proteome</keyword>
<dbReference type="CDD" id="cd07721">
    <property type="entry name" value="yflN-like_MBL-fold"/>
    <property type="match status" value="1"/>
</dbReference>
<dbReference type="EMBL" id="BAAATE010000078">
    <property type="protein sequence ID" value="GAA2702296.1"/>
    <property type="molecule type" value="Genomic_DNA"/>
</dbReference>
<dbReference type="Proteomes" id="UP001501666">
    <property type="component" value="Unassembled WGS sequence"/>
</dbReference>
<comment type="caution">
    <text evidence="2">The sequence shown here is derived from an EMBL/GenBank/DDBJ whole genome shotgun (WGS) entry which is preliminary data.</text>
</comment>
<gene>
    <name evidence="2" type="ORF">GCM10010412_100340</name>
</gene>
<dbReference type="Pfam" id="PF00753">
    <property type="entry name" value="Lactamase_B"/>
    <property type="match status" value="1"/>
</dbReference>
<dbReference type="Gene3D" id="3.60.15.10">
    <property type="entry name" value="Ribonuclease Z/Hydroxyacylglutathione hydrolase-like"/>
    <property type="match status" value="1"/>
</dbReference>
<protein>
    <submittedName>
        <fullName evidence="2">MBL fold metallo-hydrolase</fullName>
    </submittedName>
</protein>
<evidence type="ECO:0000313" key="2">
    <source>
        <dbReference type="EMBL" id="GAA2702296.1"/>
    </source>
</evidence>
<accession>A0ABP6FWQ8</accession>
<evidence type="ECO:0000259" key="1">
    <source>
        <dbReference type="SMART" id="SM00849"/>
    </source>
</evidence>
<organism evidence="2 3">
    <name type="scientific">Nonomuraea recticatena</name>
    <dbReference type="NCBI Taxonomy" id="46178"/>
    <lineage>
        <taxon>Bacteria</taxon>
        <taxon>Bacillati</taxon>
        <taxon>Actinomycetota</taxon>
        <taxon>Actinomycetes</taxon>
        <taxon>Streptosporangiales</taxon>
        <taxon>Streptosporangiaceae</taxon>
        <taxon>Nonomuraea</taxon>
    </lineage>
</organism>
<reference evidence="3" key="1">
    <citation type="journal article" date="2019" name="Int. J. Syst. Evol. Microbiol.">
        <title>The Global Catalogue of Microorganisms (GCM) 10K type strain sequencing project: providing services to taxonomists for standard genome sequencing and annotation.</title>
        <authorList>
            <consortium name="The Broad Institute Genomics Platform"/>
            <consortium name="The Broad Institute Genome Sequencing Center for Infectious Disease"/>
            <person name="Wu L."/>
            <person name="Ma J."/>
        </authorList>
    </citation>
    <scope>NUCLEOTIDE SEQUENCE [LARGE SCALE GENOMIC DNA]</scope>
    <source>
        <strain evidence="3">JCM 6835</strain>
    </source>
</reference>
<dbReference type="SUPFAM" id="SSF56281">
    <property type="entry name" value="Metallo-hydrolase/oxidoreductase"/>
    <property type="match status" value="1"/>
</dbReference>
<dbReference type="SMART" id="SM00849">
    <property type="entry name" value="Lactamase_B"/>
    <property type="match status" value="1"/>
</dbReference>
<feature type="domain" description="Metallo-beta-lactamase" evidence="1">
    <location>
        <begin position="12"/>
        <end position="220"/>
    </location>
</feature>
<sequence length="257" mass="27986">MAPGIHCFGDSHVNWYVLEDKGALTVIDGGMQGHWSQLLDWLARRTLSMDAIEAVVLTHGHADHLGIVERLRRETDALVHVHEADQRLSRGAGLRRPPRRIIRNLWRPHNLAVNAAWMRDGLLRVPPVLQASTFSDGEVLDVPGKLRVVHTPGHSPGSSTLVARDGTVALTGDALVTLDVVTGRTGVGIMPGKLNDDPDQALASLRNLEGLDAQIVLPGHGQPWPDGLADALKRARRAGIDWRDVSPHHHGHDHATP</sequence>